<reference evidence="1" key="1">
    <citation type="submission" date="2018-02" db="EMBL/GenBank/DDBJ databases">
        <title>The genomes of Aspergillus section Nigri reveals drivers in fungal speciation.</title>
        <authorList>
            <consortium name="DOE Joint Genome Institute"/>
            <person name="Vesth T.C."/>
            <person name="Nybo J."/>
            <person name="Theobald S."/>
            <person name="Brandl J."/>
            <person name="Frisvad J.C."/>
            <person name="Nielsen K.F."/>
            <person name="Lyhne E.K."/>
            <person name="Kogle M.E."/>
            <person name="Kuo A."/>
            <person name="Riley R."/>
            <person name="Clum A."/>
            <person name="Nolan M."/>
            <person name="Lipzen A."/>
            <person name="Salamov A."/>
            <person name="Henrissat B."/>
            <person name="Wiebenga A."/>
            <person name="De vries R.P."/>
            <person name="Grigoriev I.V."/>
            <person name="Mortensen U.H."/>
            <person name="Andersen M.R."/>
            <person name="Baker S.E."/>
        </authorList>
    </citation>
    <scope>NUCLEOTIDE SEQUENCE</scope>
    <source>
        <strain evidence="1">CBS 121060</strain>
    </source>
</reference>
<evidence type="ECO:0000313" key="2">
    <source>
        <dbReference type="Proteomes" id="UP000249661"/>
    </source>
</evidence>
<protein>
    <submittedName>
        <fullName evidence="1">Uncharacterized protein</fullName>
    </submittedName>
</protein>
<proteinExistence type="predicted"/>
<organism evidence="1 2">
    <name type="scientific">Aspergillus aculeatinus CBS 121060</name>
    <dbReference type="NCBI Taxonomy" id="1448322"/>
    <lineage>
        <taxon>Eukaryota</taxon>
        <taxon>Fungi</taxon>
        <taxon>Dikarya</taxon>
        <taxon>Ascomycota</taxon>
        <taxon>Pezizomycotina</taxon>
        <taxon>Eurotiomycetes</taxon>
        <taxon>Eurotiomycetidae</taxon>
        <taxon>Eurotiales</taxon>
        <taxon>Aspergillaceae</taxon>
        <taxon>Aspergillus</taxon>
        <taxon>Aspergillus subgen. Circumdati</taxon>
    </lineage>
</organism>
<keyword evidence="2" id="KW-1185">Reference proteome</keyword>
<dbReference type="Proteomes" id="UP000249661">
    <property type="component" value="Unassembled WGS sequence"/>
</dbReference>
<dbReference type="EMBL" id="KZ824991">
    <property type="protein sequence ID" value="RAH65674.1"/>
    <property type="molecule type" value="Genomic_DNA"/>
</dbReference>
<accession>A0ACD1GWV0</accession>
<gene>
    <name evidence="1" type="ORF">BO66DRAFT_198105</name>
</gene>
<sequence length="109" mass="12099">MLACSITLLMTPLRGGEGLLIPLREAIGELAKAAGWAVSWHLRHQGPRAAVTCKCVPSKAISVVCSSYFECYLRSSNSIQHKSSNFIKNLLQTSNRQLMLVNRSDYDQF</sequence>
<evidence type="ECO:0000313" key="1">
    <source>
        <dbReference type="EMBL" id="RAH65674.1"/>
    </source>
</evidence>
<name>A0ACD1GWV0_9EURO</name>